<comment type="caution">
    <text evidence="1">The sequence shown here is derived from an EMBL/GenBank/DDBJ whole genome shotgun (WGS) entry which is preliminary data.</text>
</comment>
<name>A0A0F9H7V2_9ZZZZ</name>
<evidence type="ECO:0000313" key="1">
    <source>
        <dbReference type="EMBL" id="KKM07135.1"/>
    </source>
</evidence>
<dbReference type="EMBL" id="LAZR01015837">
    <property type="protein sequence ID" value="KKM07135.1"/>
    <property type="molecule type" value="Genomic_DNA"/>
</dbReference>
<protein>
    <submittedName>
        <fullName evidence="1">Uncharacterized protein</fullName>
    </submittedName>
</protein>
<sequence length="55" mass="6197">MRLEDIKRILMDGHWGEACEDNIDAAIVHLDCVIQNMKDAGIPKGMTRPIQSCED</sequence>
<dbReference type="AlphaFoldDB" id="A0A0F9H7V2"/>
<accession>A0A0F9H7V2</accession>
<reference evidence="1" key="1">
    <citation type="journal article" date="2015" name="Nature">
        <title>Complex archaea that bridge the gap between prokaryotes and eukaryotes.</title>
        <authorList>
            <person name="Spang A."/>
            <person name="Saw J.H."/>
            <person name="Jorgensen S.L."/>
            <person name="Zaremba-Niedzwiedzka K."/>
            <person name="Martijn J."/>
            <person name="Lind A.E."/>
            <person name="van Eijk R."/>
            <person name="Schleper C."/>
            <person name="Guy L."/>
            <person name="Ettema T.J."/>
        </authorList>
    </citation>
    <scope>NUCLEOTIDE SEQUENCE</scope>
</reference>
<gene>
    <name evidence="1" type="ORF">LCGC14_1736940</name>
</gene>
<proteinExistence type="predicted"/>
<organism evidence="1">
    <name type="scientific">marine sediment metagenome</name>
    <dbReference type="NCBI Taxonomy" id="412755"/>
    <lineage>
        <taxon>unclassified sequences</taxon>
        <taxon>metagenomes</taxon>
        <taxon>ecological metagenomes</taxon>
    </lineage>
</organism>